<reference evidence="4" key="2">
    <citation type="journal article" date="2018" name="Nat. Microbiol.">
        <title>Leveraging single-cell genomics to expand the fungal tree of life.</title>
        <authorList>
            <person name="Ahrendt S.R."/>
            <person name="Quandt C.A."/>
            <person name="Ciobanu D."/>
            <person name="Clum A."/>
            <person name="Salamov A."/>
            <person name="Andreopoulos B."/>
            <person name="Cheng J.F."/>
            <person name="Woyke T."/>
            <person name="Pelin A."/>
            <person name="Henrissat B."/>
            <person name="Reynolds N.K."/>
            <person name="Benny G.L."/>
            <person name="Smith M.E."/>
            <person name="James T.Y."/>
            <person name="Grigoriev I.V."/>
        </authorList>
    </citation>
    <scope>NUCLEOTIDE SEQUENCE [LARGE SCALE GENOMIC DNA]</scope>
    <source>
        <strain evidence="4">CSF55</strain>
    </source>
</reference>
<evidence type="ECO:0000313" key="1">
    <source>
        <dbReference type="EMBL" id="EPZ32566.1"/>
    </source>
</evidence>
<sequence length="77" mass="8826">MNPFPKIALDETEKTRDQKDIIKQFIEKNACERIVIVTSGGTTVPLEKNMVRYLDNFSAGTRGAVSTEYPFCFFLKY</sequence>
<reference evidence="1 3" key="1">
    <citation type="journal article" date="2013" name="Curr. Biol.">
        <title>Shared signatures of parasitism and phylogenomics unite Cryptomycota and microsporidia.</title>
        <authorList>
            <person name="James T.Y."/>
            <person name="Pelin A."/>
            <person name="Bonen L."/>
            <person name="Ahrendt S."/>
            <person name="Sain D."/>
            <person name="Corradi N."/>
            <person name="Stajich J.E."/>
        </authorList>
    </citation>
    <scope>NUCLEOTIDE SEQUENCE [LARGE SCALE GENOMIC DNA]</scope>
    <source>
        <strain evidence="1 3">CSF55</strain>
        <strain evidence="1 3">CSF55</strain>
    </source>
</reference>
<dbReference type="HOGENOM" id="CLU_2639473_0_0_1"/>
<protein>
    <submittedName>
        <fullName evidence="2">DFP-domain-containing protein</fullName>
    </submittedName>
</protein>
<dbReference type="STRING" id="988480.A0A075AQN9"/>
<dbReference type="OrthoDB" id="2345695at2759"/>
<reference evidence="2" key="3">
    <citation type="submission" date="2018-08" db="EMBL/GenBank/DDBJ databases">
        <title>Leveraging single-cell genomics to expand the Fungal Tree of Life.</title>
        <authorList>
            <consortium name="DOE Joint Genome Institute"/>
            <person name="Ahrendt S.R."/>
            <person name="Quandt C.A."/>
            <person name="Ciobanu D."/>
            <person name="Clum A."/>
            <person name="Salamov A."/>
            <person name="Andreopoulos B."/>
            <person name="Cheng J.-F."/>
            <person name="Woyke T."/>
            <person name="Pelin A."/>
            <person name="Henrissat B."/>
            <person name="Reynolds N."/>
            <person name="Benny G.L."/>
            <person name="Smith M.E."/>
            <person name="James T.Y."/>
            <person name="Grigoriev I.V."/>
        </authorList>
    </citation>
    <scope>NUCLEOTIDE SEQUENCE</scope>
    <source>
        <strain evidence="2">CSF55</strain>
    </source>
</reference>
<dbReference type="EMBL" id="KE561144">
    <property type="protein sequence ID" value="EPZ32566.1"/>
    <property type="molecule type" value="Genomic_DNA"/>
</dbReference>
<dbReference type="Gene3D" id="3.40.50.10300">
    <property type="entry name" value="CoaB-like"/>
    <property type="match status" value="1"/>
</dbReference>
<dbReference type="Proteomes" id="UP000281549">
    <property type="component" value="Unassembled WGS sequence"/>
</dbReference>
<name>A0A075AQN9_ROZAC</name>
<proteinExistence type="predicted"/>
<gene>
    <name evidence="1" type="ORF">O9G_004140</name>
    <name evidence="2" type="ORF">ROZALSC1DRAFT_31312</name>
</gene>
<dbReference type="AlphaFoldDB" id="A0A075AQN9"/>
<evidence type="ECO:0000313" key="3">
    <source>
        <dbReference type="Proteomes" id="UP000030755"/>
    </source>
</evidence>
<evidence type="ECO:0000313" key="2">
    <source>
        <dbReference type="EMBL" id="RKP16832.1"/>
    </source>
</evidence>
<keyword evidence="3" id="KW-1185">Reference proteome</keyword>
<evidence type="ECO:0000313" key="4">
    <source>
        <dbReference type="Proteomes" id="UP000281549"/>
    </source>
</evidence>
<dbReference type="EMBL" id="ML006207">
    <property type="protein sequence ID" value="RKP16832.1"/>
    <property type="molecule type" value="Genomic_DNA"/>
</dbReference>
<organism evidence="1 3">
    <name type="scientific">Rozella allomycis (strain CSF55)</name>
    <dbReference type="NCBI Taxonomy" id="988480"/>
    <lineage>
        <taxon>Eukaryota</taxon>
        <taxon>Fungi</taxon>
        <taxon>Fungi incertae sedis</taxon>
        <taxon>Cryptomycota</taxon>
        <taxon>Cryptomycota incertae sedis</taxon>
        <taxon>Rozella</taxon>
    </lineage>
</organism>
<dbReference type="SUPFAM" id="SSF102645">
    <property type="entry name" value="CoaB-like"/>
    <property type="match status" value="1"/>
</dbReference>
<accession>A0A075AQN9</accession>
<dbReference type="Proteomes" id="UP000030755">
    <property type="component" value="Unassembled WGS sequence"/>
</dbReference>
<dbReference type="InterPro" id="IPR035929">
    <property type="entry name" value="CoaB-like_sf"/>
</dbReference>